<dbReference type="GO" id="GO:0000701">
    <property type="term" value="F:purine-specific mismatch base pair DNA N-glycosylase activity"/>
    <property type="evidence" value="ECO:0007669"/>
    <property type="project" value="UniProtKB-EC"/>
</dbReference>
<evidence type="ECO:0000256" key="6">
    <source>
        <dbReference type="ARBA" id="ARBA00022485"/>
    </source>
</evidence>
<keyword evidence="11" id="KW-0411">Iron-sulfur</keyword>
<dbReference type="Gene3D" id="1.10.340.30">
    <property type="entry name" value="Hypothetical protein, domain 2"/>
    <property type="match status" value="1"/>
</dbReference>
<dbReference type="GO" id="GO:0006298">
    <property type="term" value="P:mismatch repair"/>
    <property type="evidence" value="ECO:0007669"/>
    <property type="project" value="TreeGrafter"/>
</dbReference>
<evidence type="ECO:0000313" key="15">
    <source>
        <dbReference type="EMBL" id="TQJ07734.1"/>
    </source>
</evidence>
<name>A0A542DXT0_9MICO</name>
<evidence type="ECO:0000256" key="9">
    <source>
        <dbReference type="ARBA" id="ARBA00022801"/>
    </source>
</evidence>
<feature type="domain" description="HhH-GPD" evidence="14">
    <location>
        <begin position="44"/>
        <end position="196"/>
    </location>
</feature>
<dbReference type="Proteomes" id="UP000317893">
    <property type="component" value="Unassembled WGS sequence"/>
</dbReference>
<dbReference type="GO" id="GO:0032357">
    <property type="term" value="F:oxidized purine DNA binding"/>
    <property type="evidence" value="ECO:0007669"/>
    <property type="project" value="TreeGrafter"/>
</dbReference>
<dbReference type="CDD" id="cd00056">
    <property type="entry name" value="ENDO3c"/>
    <property type="match status" value="1"/>
</dbReference>
<dbReference type="EMBL" id="VFMN01000001">
    <property type="protein sequence ID" value="TQJ07734.1"/>
    <property type="molecule type" value="Genomic_DNA"/>
</dbReference>
<gene>
    <name evidence="15" type="ORF">FB458_0802</name>
</gene>
<dbReference type="InterPro" id="IPR023170">
    <property type="entry name" value="HhH_base_excis_C"/>
</dbReference>
<dbReference type="SUPFAM" id="SSF48150">
    <property type="entry name" value="DNA-glycosylase"/>
    <property type="match status" value="1"/>
</dbReference>
<keyword evidence="9" id="KW-0378">Hydrolase</keyword>
<dbReference type="GO" id="GO:0006284">
    <property type="term" value="P:base-excision repair"/>
    <property type="evidence" value="ECO:0007669"/>
    <property type="project" value="InterPro"/>
</dbReference>
<dbReference type="AlphaFoldDB" id="A0A542DXT0"/>
<keyword evidence="12" id="KW-0234">DNA repair</keyword>
<comment type="similarity">
    <text evidence="3">Belongs to the Nth/MutY family.</text>
</comment>
<sequence>MHALAPDLGALHRRVLDWYAGASRPLPWREPGTTPYGVLLSEVMSQQTPVARVAPIWREWLERWPTPAALAAASPGDVVRAWGRLGYPRRALRLHEAAIAMVQRHGGEVPSTPEELRALPGVGDYTASAVACFAYDAPVPVVDTNVRRVLVRLLDGEAQAAPALTRHERDLALAALPVADADAVTWGVAAMELGALVCTARTPRCEECPVEDLCAWRAAGSPPYAGPVKRTQRWEGTDRQARGALMAVLREAPGPVPAERLALAWPQEAQRDRCLHSLVVDGLVEPLDGDRYRLPA</sequence>
<keyword evidence="16" id="KW-1185">Reference proteome</keyword>
<dbReference type="InterPro" id="IPR003265">
    <property type="entry name" value="HhH-GPD_domain"/>
</dbReference>
<evidence type="ECO:0000256" key="4">
    <source>
        <dbReference type="ARBA" id="ARBA00012045"/>
    </source>
</evidence>
<evidence type="ECO:0000313" key="16">
    <source>
        <dbReference type="Proteomes" id="UP000317893"/>
    </source>
</evidence>
<keyword evidence="13" id="KW-0326">Glycosidase</keyword>
<keyword evidence="8" id="KW-0227">DNA damage</keyword>
<dbReference type="Pfam" id="PF10576">
    <property type="entry name" value="EndIII_4Fe-2S"/>
    <property type="match status" value="1"/>
</dbReference>
<comment type="caution">
    <text evidence="15">The sequence shown here is derived from an EMBL/GenBank/DDBJ whole genome shotgun (WGS) entry which is preliminary data.</text>
</comment>
<dbReference type="SMART" id="SM00478">
    <property type="entry name" value="ENDO3c"/>
    <property type="match status" value="1"/>
</dbReference>
<dbReference type="InterPro" id="IPR004036">
    <property type="entry name" value="Endonuclease-III-like_CS2"/>
</dbReference>
<keyword evidence="7" id="KW-0479">Metal-binding</keyword>
<evidence type="ECO:0000256" key="8">
    <source>
        <dbReference type="ARBA" id="ARBA00022763"/>
    </source>
</evidence>
<dbReference type="InterPro" id="IPR044298">
    <property type="entry name" value="MIG/MutY"/>
</dbReference>
<evidence type="ECO:0000256" key="12">
    <source>
        <dbReference type="ARBA" id="ARBA00023204"/>
    </source>
</evidence>
<dbReference type="SMART" id="SM00525">
    <property type="entry name" value="FES"/>
    <property type="match status" value="1"/>
</dbReference>
<keyword evidence="10" id="KW-0408">Iron</keyword>
<evidence type="ECO:0000256" key="13">
    <source>
        <dbReference type="ARBA" id="ARBA00023295"/>
    </source>
</evidence>
<dbReference type="InterPro" id="IPR003651">
    <property type="entry name" value="Endonuclease3_FeS-loop_motif"/>
</dbReference>
<evidence type="ECO:0000259" key="14">
    <source>
        <dbReference type="SMART" id="SM00478"/>
    </source>
</evidence>
<dbReference type="GO" id="GO:0034039">
    <property type="term" value="F:8-oxo-7,8-dihydroguanine DNA N-glycosylase activity"/>
    <property type="evidence" value="ECO:0007669"/>
    <property type="project" value="TreeGrafter"/>
</dbReference>
<dbReference type="PANTHER" id="PTHR42944">
    <property type="entry name" value="ADENINE DNA GLYCOSYLASE"/>
    <property type="match status" value="1"/>
</dbReference>
<evidence type="ECO:0000256" key="2">
    <source>
        <dbReference type="ARBA" id="ARBA00001966"/>
    </source>
</evidence>
<dbReference type="Pfam" id="PF00730">
    <property type="entry name" value="HhH-GPD"/>
    <property type="match status" value="1"/>
</dbReference>
<evidence type="ECO:0000256" key="3">
    <source>
        <dbReference type="ARBA" id="ARBA00008343"/>
    </source>
</evidence>
<comment type="cofactor">
    <cofactor evidence="2">
        <name>[4Fe-4S] cluster</name>
        <dbReference type="ChEBI" id="CHEBI:49883"/>
    </cofactor>
</comment>
<dbReference type="PROSITE" id="PS01155">
    <property type="entry name" value="ENDONUCLEASE_III_2"/>
    <property type="match status" value="1"/>
</dbReference>
<dbReference type="FunFam" id="1.10.340.30:FF:000003">
    <property type="entry name" value="A/G-specific adenine glycosylase"/>
    <property type="match status" value="1"/>
</dbReference>
<dbReference type="PANTHER" id="PTHR42944:SF1">
    <property type="entry name" value="ADENINE DNA GLYCOSYLASE"/>
    <property type="match status" value="1"/>
</dbReference>
<dbReference type="EC" id="3.2.2.31" evidence="4"/>
<dbReference type="InterPro" id="IPR011257">
    <property type="entry name" value="DNA_glycosylase"/>
</dbReference>
<evidence type="ECO:0000256" key="5">
    <source>
        <dbReference type="ARBA" id="ARBA00022023"/>
    </source>
</evidence>
<dbReference type="RefSeq" id="WP_425460834.1">
    <property type="nucleotide sequence ID" value="NZ_BAAAPR010000008.1"/>
</dbReference>
<keyword evidence="6" id="KW-0004">4Fe-4S</keyword>
<evidence type="ECO:0000256" key="11">
    <source>
        <dbReference type="ARBA" id="ARBA00023014"/>
    </source>
</evidence>
<organism evidence="15 16">
    <name type="scientific">Lapillicoccus jejuensis</name>
    <dbReference type="NCBI Taxonomy" id="402171"/>
    <lineage>
        <taxon>Bacteria</taxon>
        <taxon>Bacillati</taxon>
        <taxon>Actinomycetota</taxon>
        <taxon>Actinomycetes</taxon>
        <taxon>Micrococcales</taxon>
        <taxon>Intrasporangiaceae</taxon>
        <taxon>Lapillicoccus</taxon>
    </lineage>
</organism>
<accession>A0A542DXT0</accession>
<protein>
    <recommendedName>
        <fullName evidence="5">Adenine DNA glycosylase</fullName>
        <ecNumber evidence="4">3.2.2.31</ecNumber>
    </recommendedName>
</protein>
<dbReference type="GO" id="GO:0035485">
    <property type="term" value="F:adenine/guanine mispair binding"/>
    <property type="evidence" value="ECO:0007669"/>
    <property type="project" value="TreeGrafter"/>
</dbReference>
<evidence type="ECO:0000256" key="1">
    <source>
        <dbReference type="ARBA" id="ARBA00000843"/>
    </source>
</evidence>
<dbReference type="InterPro" id="IPR000445">
    <property type="entry name" value="HhH_motif"/>
</dbReference>
<reference evidence="15 16" key="1">
    <citation type="submission" date="2019-06" db="EMBL/GenBank/DDBJ databases">
        <title>Sequencing the genomes of 1000 actinobacteria strains.</title>
        <authorList>
            <person name="Klenk H.-P."/>
        </authorList>
    </citation>
    <scope>NUCLEOTIDE SEQUENCE [LARGE SCALE GENOMIC DNA]</scope>
    <source>
        <strain evidence="15 16">DSM 18607</strain>
    </source>
</reference>
<comment type="catalytic activity">
    <reaction evidence="1">
        <text>Hydrolyzes free adenine bases from 7,8-dihydro-8-oxoguanine:adenine mismatched double-stranded DNA, leaving an apurinic site.</text>
        <dbReference type="EC" id="3.2.2.31"/>
    </reaction>
</comment>
<evidence type="ECO:0000256" key="7">
    <source>
        <dbReference type="ARBA" id="ARBA00022723"/>
    </source>
</evidence>
<dbReference type="GO" id="GO:0046872">
    <property type="term" value="F:metal ion binding"/>
    <property type="evidence" value="ECO:0007669"/>
    <property type="project" value="UniProtKB-KW"/>
</dbReference>
<dbReference type="GO" id="GO:0051539">
    <property type="term" value="F:4 iron, 4 sulfur cluster binding"/>
    <property type="evidence" value="ECO:0007669"/>
    <property type="project" value="UniProtKB-KW"/>
</dbReference>
<proteinExistence type="inferred from homology"/>
<dbReference type="Pfam" id="PF00633">
    <property type="entry name" value="HHH"/>
    <property type="match status" value="1"/>
</dbReference>
<dbReference type="Gene3D" id="1.10.1670.10">
    <property type="entry name" value="Helix-hairpin-Helix base-excision DNA repair enzymes (C-terminal)"/>
    <property type="match status" value="1"/>
</dbReference>
<evidence type="ECO:0000256" key="10">
    <source>
        <dbReference type="ARBA" id="ARBA00023004"/>
    </source>
</evidence>